<feature type="region of interest" description="Disordered" evidence="14">
    <location>
        <begin position="1"/>
        <end position="20"/>
    </location>
</feature>
<evidence type="ECO:0000256" key="13">
    <source>
        <dbReference type="RuleBase" id="RU003421"/>
    </source>
</evidence>
<dbReference type="InterPro" id="IPR029058">
    <property type="entry name" value="AB_hydrolase_fold"/>
</dbReference>
<keyword evidence="6 11" id="KW-0031">Aminopeptidase</keyword>
<comment type="caution">
    <text evidence="16">The sequence shown here is derived from an EMBL/GenBank/DDBJ whole genome shotgun (WGS) entry which is preliminary data.</text>
</comment>
<evidence type="ECO:0000256" key="6">
    <source>
        <dbReference type="ARBA" id="ARBA00022438"/>
    </source>
</evidence>
<feature type="active site" evidence="12">
    <location>
        <position position="274"/>
    </location>
</feature>
<evidence type="ECO:0000256" key="7">
    <source>
        <dbReference type="ARBA" id="ARBA00022490"/>
    </source>
</evidence>
<evidence type="ECO:0000313" key="17">
    <source>
        <dbReference type="Proteomes" id="UP000248148"/>
    </source>
</evidence>
<name>A0A318TD01_9BRAD</name>
<dbReference type="Gene3D" id="3.40.50.1820">
    <property type="entry name" value="alpha/beta hydrolase"/>
    <property type="match status" value="1"/>
</dbReference>
<evidence type="ECO:0000256" key="8">
    <source>
        <dbReference type="ARBA" id="ARBA00022670"/>
    </source>
</evidence>
<dbReference type="Pfam" id="PF00561">
    <property type="entry name" value="Abhydrolase_1"/>
    <property type="match status" value="1"/>
</dbReference>
<reference evidence="16 17" key="1">
    <citation type="submission" date="2018-06" db="EMBL/GenBank/DDBJ databases">
        <title>Genomic Encyclopedia of Archaeal and Bacterial Type Strains, Phase II (KMG-II): from individual species to whole genera.</title>
        <authorList>
            <person name="Goeker M."/>
        </authorList>
    </citation>
    <scope>NUCLEOTIDE SEQUENCE [LARGE SCALE GENOMIC DNA]</scope>
    <source>
        <strain evidence="16 17">JCM 11668</strain>
    </source>
</reference>
<dbReference type="AlphaFoldDB" id="A0A318TD01"/>
<proteinExistence type="inferred from homology"/>
<dbReference type="OrthoDB" id="9796770at2"/>
<evidence type="ECO:0000256" key="2">
    <source>
        <dbReference type="ARBA" id="ARBA00004496"/>
    </source>
</evidence>
<dbReference type="PRINTS" id="PR00793">
    <property type="entry name" value="PROAMNOPTASE"/>
</dbReference>
<dbReference type="GO" id="GO:0006508">
    <property type="term" value="P:proteolysis"/>
    <property type="evidence" value="ECO:0007669"/>
    <property type="project" value="UniProtKB-KW"/>
</dbReference>
<dbReference type="EC" id="3.4.11.5" evidence="4 11"/>
<dbReference type="EMBL" id="QJTI01000018">
    <property type="protein sequence ID" value="PYF01710.1"/>
    <property type="molecule type" value="Genomic_DNA"/>
</dbReference>
<evidence type="ECO:0000256" key="1">
    <source>
        <dbReference type="ARBA" id="ARBA00001585"/>
    </source>
</evidence>
<dbReference type="SUPFAM" id="SSF53474">
    <property type="entry name" value="alpha/beta-Hydrolases"/>
    <property type="match status" value="1"/>
</dbReference>
<keyword evidence="7 11" id="KW-0963">Cytoplasm</keyword>
<feature type="domain" description="AB hydrolase-1" evidence="15">
    <location>
        <begin position="45"/>
        <end position="307"/>
    </location>
</feature>
<dbReference type="Proteomes" id="UP000248148">
    <property type="component" value="Unassembled WGS sequence"/>
</dbReference>
<dbReference type="PANTHER" id="PTHR43722:SF1">
    <property type="entry name" value="PROLINE IMINOPEPTIDASE"/>
    <property type="match status" value="1"/>
</dbReference>
<organism evidence="16 17">
    <name type="scientific">Rhodopseudomonas faecalis</name>
    <dbReference type="NCBI Taxonomy" id="99655"/>
    <lineage>
        <taxon>Bacteria</taxon>
        <taxon>Pseudomonadati</taxon>
        <taxon>Pseudomonadota</taxon>
        <taxon>Alphaproteobacteria</taxon>
        <taxon>Hyphomicrobiales</taxon>
        <taxon>Nitrobacteraceae</taxon>
        <taxon>Rhodopseudomonas</taxon>
    </lineage>
</organism>
<evidence type="ECO:0000256" key="4">
    <source>
        <dbReference type="ARBA" id="ARBA00012568"/>
    </source>
</evidence>
<dbReference type="InterPro" id="IPR002410">
    <property type="entry name" value="Peptidase_S33"/>
</dbReference>
<dbReference type="NCBIfam" id="TIGR01249">
    <property type="entry name" value="pro_imino_pep_1"/>
    <property type="match status" value="1"/>
</dbReference>
<dbReference type="InterPro" id="IPR005944">
    <property type="entry name" value="Pro_iminopeptidase"/>
</dbReference>
<evidence type="ECO:0000256" key="10">
    <source>
        <dbReference type="ARBA" id="ARBA00029605"/>
    </source>
</evidence>
<dbReference type="PIRSF" id="PIRSF006431">
    <property type="entry name" value="Pept_S33"/>
    <property type="match status" value="1"/>
</dbReference>
<feature type="active site" description="Nucleophile" evidence="12">
    <location>
        <position position="117"/>
    </location>
</feature>
<keyword evidence="9 11" id="KW-0378">Hydrolase</keyword>
<keyword evidence="8 11" id="KW-0645">Protease</keyword>
<dbReference type="GO" id="GO:0005737">
    <property type="term" value="C:cytoplasm"/>
    <property type="evidence" value="ECO:0007669"/>
    <property type="project" value="UniProtKB-SubCell"/>
</dbReference>
<dbReference type="InterPro" id="IPR000073">
    <property type="entry name" value="AB_hydrolase_1"/>
</dbReference>
<comment type="subcellular location">
    <subcellularLocation>
        <location evidence="2 11">Cytoplasm</location>
    </subcellularLocation>
</comment>
<keyword evidence="17" id="KW-1185">Reference proteome</keyword>
<comment type="similarity">
    <text evidence="3 11 13">Belongs to the peptidase S33 family.</text>
</comment>
<evidence type="ECO:0000259" key="15">
    <source>
        <dbReference type="Pfam" id="PF00561"/>
    </source>
</evidence>
<dbReference type="RefSeq" id="WP_110781606.1">
    <property type="nucleotide sequence ID" value="NZ_QJTI01000018.1"/>
</dbReference>
<evidence type="ECO:0000256" key="11">
    <source>
        <dbReference type="PIRNR" id="PIRNR006431"/>
    </source>
</evidence>
<evidence type="ECO:0000256" key="9">
    <source>
        <dbReference type="ARBA" id="ARBA00022801"/>
    </source>
</evidence>
<accession>A0A318TD01</accession>
<dbReference type="PANTHER" id="PTHR43722">
    <property type="entry name" value="PROLINE IMINOPEPTIDASE"/>
    <property type="match status" value="1"/>
</dbReference>
<evidence type="ECO:0000313" key="16">
    <source>
        <dbReference type="EMBL" id="PYF01710.1"/>
    </source>
</evidence>
<feature type="active site" description="Proton donor" evidence="12">
    <location>
        <position position="302"/>
    </location>
</feature>
<gene>
    <name evidence="16" type="ORF">BJ122_11820</name>
</gene>
<dbReference type="GO" id="GO:0004177">
    <property type="term" value="F:aminopeptidase activity"/>
    <property type="evidence" value="ECO:0007669"/>
    <property type="project" value="UniProtKB-UniRule"/>
</dbReference>
<evidence type="ECO:0000256" key="12">
    <source>
        <dbReference type="PIRSR" id="PIRSR006431-1"/>
    </source>
</evidence>
<evidence type="ECO:0000256" key="3">
    <source>
        <dbReference type="ARBA" id="ARBA00010088"/>
    </source>
</evidence>
<comment type="catalytic activity">
    <reaction evidence="1 11 13">
        <text>Release of N-terminal proline from a peptide.</text>
        <dbReference type="EC" id="3.4.11.5"/>
    </reaction>
</comment>
<protein>
    <recommendedName>
        <fullName evidence="5 11">Proline iminopeptidase</fullName>
        <shortName evidence="11">PIP</shortName>
        <ecNumber evidence="4 11">3.4.11.5</ecNumber>
    </recommendedName>
    <alternativeName>
        <fullName evidence="10 11">Prolyl aminopeptidase</fullName>
    </alternativeName>
</protein>
<evidence type="ECO:0000256" key="14">
    <source>
        <dbReference type="SAM" id="MobiDB-lite"/>
    </source>
</evidence>
<sequence length="340" mass="37648">MQESAHQPRHRSDGFAPRSVRHLPVGDGHELYVESVGRPGGLPAVYLHGGPGSGCQAEHRRLFDPVRFHAVLFDQRGAGRSRPRGECTANTLAHLIADLELIRAEFGFERWLVVGGSWGSTLALAYAEAHPARVTGLVLRATFLGTREELQTAFCNTLPQFYPALNHDFLTLLSAEERLAPLDAYWRRILDPDPAIHGPAAWAWHDTERTLSEHIPARTRLDLNALPSYRDRPPTPLLEAHYFQNDCFLRPGQLLAEAGRLADIPGVIVQGRYDLLCPPATARTLTRAWRGAELRVIHAAGHSLFDSGVREAVVQGIDDLASADQLANWPDHDGPRTTYC</sequence>
<evidence type="ECO:0000256" key="5">
    <source>
        <dbReference type="ARBA" id="ARBA00021843"/>
    </source>
</evidence>